<evidence type="ECO:0000313" key="2">
    <source>
        <dbReference type="Proteomes" id="UP000530571"/>
    </source>
</evidence>
<evidence type="ECO:0000313" key="1">
    <source>
        <dbReference type="EMBL" id="MBB4120208.1"/>
    </source>
</evidence>
<comment type="caution">
    <text evidence="1">The sequence shown here is derived from an EMBL/GenBank/DDBJ whole genome shotgun (WGS) entry which is preliminary data.</text>
</comment>
<name>A0A7W6KFL4_9HYPH</name>
<keyword evidence="2" id="KW-1185">Reference proteome</keyword>
<dbReference type="Proteomes" id="UP000530571">
    <property type="component" value="Unassembled WGS sequence"/>
</dbReference>
<dbReference type="PIRSF" id="PIRSF030771">
    <property type="entry name" value="UCP030771"/>
    <property type="match status" value="1"/>
</dbReference>
<dbReference type="InterPro" id="IPR011231">
    <property type="entry name" value="Phage_VT1-Sakai_H0018"/>
</dbReference>
<dbReference type="RefSeq" id="WP_183481085.1">
    <property type="nucleotide sequence ID" value="NZ_JACIDZ010000001.1"/>
</dbReference>
<dbReference type="EMBL" id="JACIDZ010000001">
    <property type="protein sequence ID" value="MBB4120208.1"/>
    <property type="molecule type" value="Genomic_DNA"/>
</dbReference>
<protein>
    <submittedName>
        <fullName evidence="1">Putative RecA/RadA family phage recombinase</fullName>
    </submittedName>
</protein>
<organism evidence="1 2">
    <name type="scientific">Martelella radicis</name>
    <dbReference type="NCBI Taxonomy" id="1397476"/>
    <lineage>
        <taxon>Bacteria</taxon>
        <taxon>Pseudomonadati</taxon>
        <taxon>Pseudomonadota</taxon>
        <taxon>Alphaproteobacteria</taxon>
        <taxon>Hyphomicrobiales</taxon>
        <taxon>Aurantimonadaceae</taxon>
        <taxon>Martelella</taxon>
    </lineage>
</organism>
<gene>
    <name evidence="1" type="ORF">GGR30_000103</name>
</gene>
<reference evidence="1 2" key="1">
    <citation type="submission" date="2020-08" db="EMBL/GenBank/DDBJ databases">
        <title>Genomic Encyclopedia of Type Strains, Phase IV (KMG-IV): sequencing the most valuable type-strain genomes for metagenomic binning, comparative biology and taxonomic classification.</title>
        <authorList>
            <person name="Goeker M."/>
        </authorList>
    </citation>
    <scope>NUCLEOTIDE SEQUENCE [LARGE SCALE GENOMIC DNA]</scope>
    <source>
        <strain evidence="1 2">DSM 28101</strain>
    </source>
</reference>
<accession>A0A7W6KFL4</accession>
<dbReference type="Pfam" id="PF09956">
    <property type="entry name" value="Phage_cement_2"/>
    <property type="match status" value="1"/>
</dbReference>
<proteinExistence type="predicted"/>
<dbReference type="AlphaFoldDB" id="A0A7W6KFL4"/>
<sequence length="109" mass="10868">MATNYVQAGDTLTIPAGADYLSGDVVIENEIIGVALGDAVTGNPVDVRTTGVFDVPKVGANAFAVGDPVYFDSDTSLATSTATDNTKIGVAVAAAAASTATVNVRLSGF</sequence>